<dbReference type="InterPro" id="IPR036249">
    <property type="entry name" value="Thioredoxin-like_sf"/>
</dbReference>
<reference evidence="3 4" key="1">
    <citation type="submission" date="2015-03" db="EMBL/GenBank/DDBJ databases">
        <title>Genomics and transcriptomics of the oil-accumulating basidiomycete yeast T. oleaginosus allow insights into substrate utilization and the diverse evolutionary trajectories of mating systems in fungi.</title>
        <authorList>
            <consortium name="DOE Joint Genome Institute"/>
            <person name="Kourist R."/>
            <person name="Kracht O."/>
            <person name="Bracharz F."/>
            <person name="Lipzen A."/>
            <person name="Nolan M."/>
            <person name="Ohm R."/>
            <person name="Grigoriev I."/>
            <person name="Sun S."/>
            <person name="Heitman J."/>
            <person name="Bruck T."/>
            <person name="Nowrousian M."/>
        </authorList>
    </citation>
    <scope>NUCLEOTIDE SEQUENCE [LARGE SCALE GENOMIC DNA]</scope>
    <source>
        <strain evidence="3 4">IBC0246</strain>
    </source>
</reference>
<dbReference type="PANTHER" id="PTHR44051:SF21">
    <property type="entry name" value="GLUTATHIONE S-TRANSFERASE FAMILY PROTEIN"/>
    <property type="match status" value="1"/>
</dbReference>
<evidence type="ECO:0000313" key="3">
    <source>
        <dbReference type="EMBL" id="KLT40335.1"/>
    </source>
</evidence>
<dbReference type="InterPro" id="IPR010987">
    <property type="entry name" value="Glutathione-S-Trfase_C-like"/>
</dbReference>
<accession>A0A0J0XGW5</accession>
<dbReference type="GeneID" id="28984532"/>
<dbReference type="InterPro" id="IPR036282">
    <property type="entry name" value="Glutathione-S-Trfase_C_sf"/>
</dbReference>
<evidence type="ECO:0000259" key="2">
    <source>
        <dbReference type="PROSITE" id="PS50405"/>
    </source>
</evidence>
<proteinExistence type="inferred from homology"/>
<dbReference type="RefSeq" id="XP_018276826.1">
    <property type="nucleotide sequence ID" value="XM_018423929.1"/>
</dbReference>
<dbReference type="PANTHER" id="PTHR44051">
    <property type="entry name" value="GLUTATHIONE S-TRANSFERASE-RELATED"/>
    <property type="match status" value="1"/>
</dbReference>
<dbReference type="InterPro" id="IPR004045">
    <property type="entry name" value="Glutathione_S-Trfase_N"/>
</dbReference>
<evidence type="ECO:0000256" key="1">
    <source>
        <dbReference type="ARBA" id="ARBA00007409"/>
    </source>
</evidence>
<dbReference type="SUPFAM" id="SSF47616">
    <property type="entry name" value="GST C-terminal domain-like"/>
    <property type="match status" value="1"/>
</dbReference>
<evidence type="ECO:0000313" key="4">
    <source>
        <dbReference type="Proteomes" id="UP000053611"/>
    </source>
</evidence>
<dbReference type="AlphaFoldDB" id="A0A0J0XGW5"/>
<dbReference type="EMBL" id="KQ087236">
    <property type="protein sequence ID" value="KLT40335.1"/>
    <property type="molecule type" value="Genomic_DNA"/>
</dbReference>
<protein>
    <recommendedName>
        <fullName evidence="2">GST C-terminal domain-containing protein</fullName>
    </recommendedName>
</protein>
<name>A0A0J0XGW5_9TREE</name>
<dbReference type="OrthoDB" id="249703at2759"/>
<dbReference type="SUPFAM" id="SSF52833">
    <property type="entry name" value="Thioredoxin-like"/>
    <property type="match status" value="1"/>
</dbReference>
<organism evidence="3 4">
    <name type="scientific">Cutaneotrichosporon oleaginosum</name>
    <dbReference type="NCBI Taxonomy" id="879819"/>
    <lineage>
        <taxon>Eukaryota</taxon>
        <taxon>Fungi</taxon>
        <taxon>Dikarya</taxon>
        <taxon>Basidiomycota</taxon>
        <taxon>Agaricomycotina</taxon>
        <taxon>Tremellomycetes</taxon>
        <taxon>Trichosporonales</taxon>
        <taxon>Trichosporonaceae</taxon>
        <taxon>Cutaneotrichosporon</taxon>
    </lineage>
</organism>
<sequence length="238" mass="27106">MAPSYTLYGCPNTASTGIHWLLIHLEQTQGIKFDFSEICLPKGEQKTERYAKVNSKQRVPTLVAHPSSGASVTITEAGACALILAEEHPQARLRPALDAPLAERAAFDEAFIFVVNSILPALRDWMYADKDGSPQYAHGVRLLTLDRLKMMYGVLDKLLLERKYLAGDRPTAVDYIFCATMSWDGFIYALSRRFKHIRRFDDEMRAEKSFKELEKREQLTISDIKDWEEPYLTLSAQL</sequence>
<dbReference type="Gene3D" id="1.20.1050.10">
    <property type="match status" value="1"/>
</dbReference>
<keyword evidence="4" id="KW-1185">Reference proteome</keyword>
<feature type="domain" description="GST C-terminal" evidence="2">
    <location>
        <begin position="100"/>
        <end position="234"/>
    </location>
</feature>
<gene>
    <name evidence="3" type="ORF">CC85DRAFT_287556</name>
</gene>
<dbReference type="Proteomes" id="UP000053611">
    <property type="component" value="Unassembled WGS sequence"/>
</dbReference>
<dbReference type="STRING" id="879819.A0A0J0XGW5"/>
<dbReference type="Gene3D" id="3.40.30.10">
    <property type="entry name" value="Glutaredoxin"/>
    <property type="match status" value="1"/>
</dbReference>
<comment type="similarity">
    <text evidence="1">Belongs to the GST superfamily.</text>
</comment>
<dbReference type="Pfam" id="PF02798">
    <property type="entry name" value="GST_N"/>
    <property type="match status" value="1"/>
</dbReference>
<dbReference type="PROSITE" id="PS50405">
    <property type="entry name" value="GST_CTER"/>
    <property type="match status" value="1"/>
</dbReference>